<dbReference type="RefSeq" id="WP_122182275.1">
    <property type="nucleotide sequence ID" value="NZ_RFFJ01000008.1"/>
</dbReference>
<sequence length="200" mass="21663">MASSPAPAQIRVGIIVGTTRPGRKAATVAEWARGIAATREGATFEIVDIADHDLPFLDEPLPAMTGQYTKPHTRRWAERIAPFDAFLFVTPEYNGNFPGVLKNAIDFLYAEWRGKTAGLISYGIQGGARSAASLTTLLSQFEMTVVPSGTRLVLSEDFKEMKEFAPGPSREKELLATVDEVLAQARLRETGAAPEEPADA</sequence>
<dbReference type="AlphaFoldDB" id="A0A3M2M956"/>
<dbReference type="InterPro" id="IPR050712">
    <property type="entry name" value="NAD(P)H-dep_reductase"/>
</dbReference>
<dbReference type="GO" id="GO:0016491">
    <property type="term" value="F:oxidoreductase activity"/>
    <property type="evidence" value="ECO:0007669"/>
    <property type="project" value="InterPro"/>
</dbReference>
<keyword evidence="3" id="KW-1185">Reference proteome</keyword>
<dbReference type="SUPFAM" id="SSF52218">
    <property type="entry name" value="Flavoproteins"/>
    <property type="match status" value="1"/>
</dbReference>
<dbReference type="Proteomes" id="UP000278673">
    <property type="component" value="Unassembled WGS sequence"/>
</dbReference>
<dbReference type="PANTHER" id="PTHR30543">
    <property type="entry name" value="CHROMATE REDUCTASE"/>
    <property type="match status" value="1"/>
</dbReference>
<accession>A0A3M2M956</accession>
<comment type="caution">
    <text evidence="2">The sequence shown here is derived from an EMBL/GenBank/DDBJ whole genome shotgun (WGS) entry which is preliminary data.</text>
</comment>
<dbReference type="InterPro" id="IPR005025">
    <property type="entry name" value="FMN_Rdtase-like_dom"/>
</dbReference>
<dbReference type="Gene3D" id="3.40.50.360">
    <property type="match status" value="1"/>
</dbReference>
<reference evidence="2 3" key="1">
    <citation type="submission" date="2018-10" db="EMBL/GenBank/DDBJ databases">
        <title>Isolation, diversity and antifungal activity of actinobacteria from wheat.</title>
        <authorList>
            <person name="Han C."/>
        </authorList>
    </citation>
    <scope>NUCLEOTIDE SEQUENCE [LARGE SCALE GENOMIC DNA]</scope>
    <source>
        <strain evidence="2 3">NEAU-YY642</strain>
    </source>
</reference>
<gene>
    <name evidence="2" type="ORF">EBN88_03425</name>
</gene>
<organism evidence="2 3">
    <name type="scientific">Streptomyces triticirhizae</name>
    <dbReference type="NCBI Taxonomy" id="2483353"/>
    <lineage>
        <taxon>Bacteria</taxon>
        <taxon>Bacillati</taxon>
        <taxon>Actinomycetota</taxon>
        <taxon>Actinomycetes</taxon>
        <taxon>Kitasatosporales</taxon>
        <taxon>Streptomycetaceae</taxon>
        <taxon>Streptomyces</taxon>
    </lineage>
</organism>
<dbReference type="GO" id="GO:0010181">
    <property type="term" value="F:FMN binding"/>
    <property type="evidence" value="ECO:0007669"/>
    <property type="project" value="TreeGrafter"/>
</dbReference>
<evidence type="ECO:0000313" key="2">
    <source>
        <dbReference type="EMBL" id="RMI45413.1"/>
    </source>
</evidence>
<evidence type="ECO:0000313" key="3">
    <source>
        <dbReference type="Proteomes" id="UP000278673"/>
    </source>
</evidence>
<dbReference type="PANTHER" id="PTHR30543:SF21">
    <property type="entry name" value="NAD(P)H-DEPENDENT FMN REDUCTASE LOT6"/>
    <property type="match status" value="1"/>
</dbReference>
<name>A0A3M2M956_9ACTN</name>
<proteinExistence type="predicted"/>
<dbReference type="Pfam" id="PF03358">
    <property type="entry name" value="FMN_red"/>
    <property type="match status" value="1"/>
</dbReference>
<protein>
    <submittedName>
        <fullName evidence="2">NADPH-dependent oxidoreductase</fullName>
    </submittedName>
</protein>
<feature type="domain" description="NADPH-dependent FMN reductase-like" evidence="1">
    <location>
        <begin position="11"/>
        <end position="150"/>
    </location>
</feature>
<evidence type="ECO:0000259" key="1">
    <source>
        <dbReference type="Pfam" id="PF03358"/>
    </source>
</evidence>
<dbReference type="InterPro" id="IPR029039">
    <property type="entry name" value="Flavoprotein-like_sf"/>
</dbReference>
<dbReference type="EMBL" id="RFFJ01000008">
    <property type="protein sequence ID" value="RMI45413.1"/>
    <property type="molecule type" value="Genomic_DNA"/>
</dbReference>
<dbReference type="GO" id="GO:0005829">
    <property type="term" value="C:cytosol"/>
    <property type="evidence" value="ECO:0007669"/>
    <property type="project" value="TreeGrafter"/>
</dbReference>